<keyword evidence="5 10" id="KW-1133">Transmembrane helix</keyword>
<dbReference type="InParanoid" id="G3TQ82"/>
<evidence type="ECO:0000256" key="4">
    <source>
        <dbReference type="ARBA" id="ARBA00022737"/>
    </source>
</evidence>
<dbReference type="InterPro" id="IPR036179">
    <property type="entry name" value="Ig-like_dom_sf"/>
</dbReference>
<gene>
    <name evidence="13" type="primary">CRTAM</name>
</gene>
<dbReference type="FunCoup" id="G3TQ82">
    <property type="interactions" value="290"/>
</dbReference>
<dbReference type="InterPro" id="IPR003599">
    <property type="entry name" value="Ig_sub"/>
</dbReference>
<dbReference type="Ensembl" id="ENSLAFT00000022400.2">
    <property type="protein sequence ID" value="ENSLAFP00000017680.2"/>
    <property type="gene ID" value="ENSLAFG00000021697.2"/>
</dbReference>
<dbReference type="Pfam" id="PF08205">
    <property type="entry name" value="C2-set_2"/>
    <property type="match status" value="1"/>
</dbReference>
<reference evidence="13" key="3">
    <citation type="submission" date="2025-09" db="UniProtKB">
        <authorList>
            <consortium name="Ensembl"/>
        </authorList>
    </citation>
    <scope>IDENTIFICATION</scope>
    <source>
        <strain evidence="13">Isolate ISIS603380</strain>
    </source>
</reference>
<dbReference type="eggNOG" id="ENOG502RYH2">
    <property type="taxonomic scope" value="Eukaryota"/>
</dbReference>
<dbReference type="OMA" id="GVYKCFY"/>
<dbReference type="GO" id="GO:0008037">
    <property type="term" value="P:cell recognition"/>
    <property type="evidence" value="ECO:0007669"/>
    <property type="project" value="Ensembl"/>
</dbReference>
<protein>
    <submittedName>
        <fullName evidence="13">Cytotoxic and regulatory T cell molecule</fullName>
    </submittedName>
</protein>
<evidence type="ECO:0000256" key="6">
    <source>
        <dbReference type="ARBA" id="ARBA00023136"/>
    </source>
</evidence>
<dbReference type="GO" id="GO:0002355">
    <property type="term" value="P:detection of tumor cell"/>
    <property type="evidence" value="ECO:0007669"/>
    <property type="project" value="Ensembl"/>
</dbReference>
<proteinExistence type="predicted"/>
<dbReference type="PROSITE" id="PS50835">
    <property type="entry name" value="IG_LIKE"/>
    <property type="match status" value="2"/>
</dbReference>
<evidence type="ECO:0000256" key="9">
    <source>
        <dbReference type="SAM" id="MobiDB-lite"/>
    </source>
</evidence>
<dbReference type="GO" id="GO:0005886">
    <property type="term" value="C:plasma membrane"/>
    <property type="evidence" value="ECO:0007669"/>
    <property type="project" value="Ensembl"/>
</dbReference>
<feature type="compositionally biased region" description="Polar residues" evidence="9">
    <location>
        <begin position="338"/>
        <end position="352"/>
    </location>
</feature>
<keyword evidence="6 10" id="KW-0472">Membrane</keyword>
<dbReference type="Pfam" id="PF07686">
    <property type="entry name" value="V-set"/>
    <property type="match status" value="1"/>
</dbReference>
<accession>G3TQ82</accession>
<keyword evidence="14" id="KW-1185">Reference proteome</keyword>
<dbReference type="Proteomes" id="UP000007646">
    <property type="component" value="Unassembled WGS sequence"/>
</dbReference>
<feature type="domain" description="Ig-like" evidence="12">
    <location>
        <begin position="16"/>
        <end position="113"/>
    </location>
</feature>
<evidence type="ECO:0000256" key="10">
    <source>
        <dbReference type="SAM" id="Phobius"/>
    </source>
</evidence>
<keyword evidence="3 11" id="KW-0732">Signal</keyword>
<evidence type="ECO:0000256" key="3">
    <source>
        <dbReference type="ARBA" id="ARBA00022729"/>
    </source>
</evidence>
<feature type="chain" id="PRO_5003455738" evidence="11">
    <location>
        <begin position="19"/>
        <end position="369"/>
    </location>
</feature>
<evidence type="ECO:0000256" key="7">
    <source>
        <dbReference type="ARBA" id="ARBA00023157"/>
    </source>
</evidence>
<dbReference type="InterPro" id="IPR013106">
    <property type="entry name" value="Ig_V-set"/>
</dbReference>
<feature type="region of interest" description="Disordered" evidence="9">
    <location>
        <begin position="327"/>
        <end position="356"/>
    </location>
</feature>
<name>G3TQ82_LOXAF</name>
<dbReference type="FunFam" id="2.60.40.10:FF:000013">
    <property type="entry name" value="cell adhesion molecule 1 isoform X1"/>
    <property type="match status" value="1"/>
</dbReference>
<dbReference type="PANTHER" id="PTHR47118">
    <property type="entry name" value="CYTOTOXIC AND REGULATORY T-CELL MOLECULE"/>
    <property type="match status" value="1"/>
</dbReference>
<feature type="transmembrane region" description="Helical" evidence="10">
    <location>
        <begin position="286"/>
        <end position="308"/>
    </location>
</feature>
<dbReference type="GO" id="GO:0005102">
    <property type="term" value="F:signaling receptor binding"/>
    <property type="evidence" value="ECO:0007669"/>
    <property type="project" value="Ensembl"/>
</dbReference>
<feature type="compositionally biased region" description="Basic and acidic residues" evidence="9">
    <location>
        <begin position="327"/>
        <end position="337"/>
    </location>
</feature>
<dbReference type="AlphaFoldDB" id="G3TQ82"/>
<dbReference type="PANTHER" id="PTHR47118:SF1">
    <property type="entry name" value="CYTOTOXIC AND REGULATORY T-CELL MOLECULE"/>
    <property type="match status" value="1"/>
</dbReference>
<dbReference type="InterPro" id="IPR013783">
    <property type="entry name" value="Ig-like_fold"/>
</dbReference>
<evidence type="ECO:0000256" key="11">
    <source>
        <dbReference type="SAM" id="SignalP"/>
    </source>
</evidence>
<evidence type="ECO:0000259" key="12">
    <source>
        <dbReference type="PROSITE" id="PS50835"/>
    </source>
</evidence>
<feature type="domain" description="Ig-like" evidence="12">
    <location>
        <begin position="118"/>
        <end position="199"/>
    </location>
</feature>
<evidence type="ECO:0000256" key="5">
    <source>
        <dbReference type="ARBA" id="ARBA00022989"/>
    </source>
</evidence>
<evidence type="ECO:0000256" key="1">
    <source>
        <dbReference type="ARBA" id="ARBA00004167"/>
    </source>
</evidence>
<reference evidence="13 14" key="1">
    <citation type="submission" date="2009-06" db="EMBL/GenBank/DDBJ databases">
        <title>The Genome Sequence of Loxodonta africana (African elephant).</title>
        <authorList>
            <person name="Di Palma F."/>
            <person name="Heiman D."/>
            <person name="Young S."/>
            <person name="Johnson J."/>
            <person name="Lander E.S."/>
            <person name="Lindblad-Toh K."/>
        </authorList>
    </citation>
    <scope>NUCLEOTIDE SEQUENCE [LARGE SCALE GENOMIC DNA]</scope>
    <source>
        <strain evidence="13 14">Isolate ISIS603380</strain>
    </source>
</reference>
<dbReference type="InterPro" id="IPR053096">
    <property type="entry name" value="CRTAM"/>
</dbReference>
<dbReference type="SUPFAM" id="SSF48726">
    <property type="entry name" value="Immunoglobulin"/>
    <property type="match status" value="2"/>
</dbReference>
<dbReference type="InterPro" id="IPR013162">
    <property type="entry name" value="CD80_C2-set"/>
</dbReference>
<dbReference type="SMART" id="SM00409">
    <property type="entry name" value="IG"/>
    <property type="match status" value="1"/>
</dbReference>
<dbReference type="GeneTree" id="ENSGT00940000159804"/>
<dbReference type="InterPro" id="IPR007110">
    <property type="entry name" value="Ig-like_dom"/>
</dbReference>
<evidence type="ECO:0000313" key="13">
    <source>
        <dbReference type="Ensembl" id="ENSLAFP00000017680.2"/>
    </source>
</evidence>
<feature type="signal peptide" evidence="11">
    <location>
        <begin position="1"/>
        <end position="18"/>
    </location>
</feature>
<comment type="subcellular location">
    <subcellularLocation>
        <location evidence="1">Membrane</location>
        <topology evidence="1">Single-pass membrane protein</topology>
    </subcellularLocation>
</comment>
<evidence type="ECO:0000313" key="14">
    <source>
        <dbReference type="Proteomes" id="UP000007646"/>
    </source>
</evidence>
<dbReference type="HOGENOM" id="CLU_061397_0_0_1"/>
<dbReference type="GO" id="GO:0001819">
    <property type="term" value="P:positive regulation of cytokine production"/>
    <property type="evidence" value="ECO:0007669"/>
    <property type="project" value="Ensembl"/>
</dbReference>
<dbReference type="STRING" id="9785.ENSLAFP00000017680"/>
<evidence type="ECO:0000256" key="8">
    <source>
        <dbReference type="ARBA" id="ARBA00023319"/>
    </source>
</evidence>
<dbReference type="Gene3D" id="2.60.40.10">
    <property type="entry name" value="Immunoglobulins"/>
    <property type="match status" value="2"/>
</dbReference>
<keyword evidence="7" id="KW-1015">Disulfide bond</keyword>
<keyword evidence="8" id="KW-0393">Immunoglobulin domain</keyword>
<organism evidence="13 14">
    <name type="scientific">Loxodonta africana</name>
    <name type="common">African elephant</name>
    <dbReference type="NCBI Taxonomy" id="9785"/>
    <lineage>
        <taxon>Eukaryota</taxon>
        <taxon>Metazoa</taxon>
        <taxon>Chordata</taxon>
        <taxon>Craniata</taxon>
        <taxon>Vertebrata</taxon>
        <taxon>Euteleostomi</taxon>
        <taxon>Mammalia</taxon>
        <taxon>Eutheria</taxon>
        <taxon>Afrotheria</taxon>
        <taxon>Proboscidea</taxon>
        <taxon>Elephantidae</taxon>
        <taxon>Loxodonta</taxon>
    </lineage>
</organism>
<reference evidence="13" key="2">
    <citation type="submission" date="2025-08" db="UniProtKB">
        <authorList>
            <consortium name="Ensembl"/>
        </authorList>
    </citation>
    <scope>IDENTIFICATION</scope>
    <source>
        <strain evidence="13">Isolate ISIS603380</strain>
    </source>
</reference>
<dbReference type="GO" id="GO:0002860">
    <property type="term" value="P:positive regulation of natural killer cell mediated cytotoxicity directed against tumor cell target"/>
    <property type="evidence" value="ECO:0007669"/>
    <property type="project" value="Ensembl"/>
</dbReference>
<keyword evidence="4" id="KW-0677">Repeat</keyword>
<evidence type="ECO:0000256" key="2">
    <source>
        <dbReference type="ARBA" id="ARBA00022692"/>
    </source>
</evidence>
<keyword evidence="2 10" id="KW-0812">Transmembrane</keyword>
<sequence length="369" mass="41314">VFWGLLVVVTFIINHTNATLIGQTVVLEEGQRLVLSCVVSQAKNYSLQWVAPSGFTIFFNDHPALKNSRYQLVHHSANELSISLPNITVQDEGTYKCLSYSNTSVKTMEIEVAVLATPTKAFMEISLFKGESEKHVVFKCHARGSKPSSQITWRLNNGMEFSSGNLYSFEPDRKKSDTTSTLDVYTYDENSTADCLIRHQGLRGKKLIIPFRFKELATDQGNGADTWEASAPPSQCPQRSTGTVTITQIFGVSENDKKKDGTIEDPDLITKENSKSLSLASKKSGIILLSLVSFLLLALFIIIQLFIMKVWKSRAVWKRETEIPGHMIESNKSRSNTEETSSQDKNSQTSHPKSYMTYITELYTDGKTK</sequence>